<feature type="region of interest" description="Disordered" evidence="1">
    <location>
        <begin position="1"/>
        <end position="55"/>
    </location>
</feature>
<name>A0A4V6A3C1_STECR</name>
<protein>
    <submittedName>
        <fullName evidence="2">Uncharacterized protein</fullName>
    </submittedName>
</protein>
<feature type="compositionally biased region" description="Basic residues" evidence="1">
    <location>
        <begin position="178"/>
        <end position="191"/>
    </location>
</feature>
<reference evidence="2 3" key="2">
    <citation type="journal article" date="2019" name="G3 (Bethesda)">
        <title>Hybrid Assembly of the Genome of the Entomopathogenic Nematode Steinernema carpocapsae Identifies the X-Chromosome.</title>
        <authorList>
            <person name="Serra L."/>
            <person name="Macchietto M."/>
            <person name="Macias-Munoz A."/>
            <person name="McGill C.J."/>
            <person name="Rodriguez I.M."/>
            <person name="Rodriguez B."/>
            <person name="Murad R."/>
            <person name="Mortazavi A."/>
        </authorList>
    </citation>
    <scope>NUCLEOTIDE SEQUENCE [LARGE SCALE GENOMIC DNA]</scope>
    <source>
        <strain evidence="2 3">ALL</strain>
    </source>
</reference>
<dbReference type="AlphaFoldDB" id="A0A4V6A3C1"/>
<dbReference type="EMBL" id="AZBU02000004">
    <property type="protein sequence ID" value="TKR82605.1"/>
    <property type="molecule type" value="Genomic_DNA"/>
</dbReference>
<feature type="compositionally biased region" description="Polar residues" evidence="1">
    <location>
        <begin position="12"/>
        <end position="23"/>
    </location>
</feature>
<feature type="region of interest" description="Disordered" evidence="1">
    <location>
        <begin position="289"/>
        <end position="308"/>
    </location>
</feature>
<evidence type="ECO:0000313" key="2">
    <source>
        <dbReference type="EMBL" id="TKR82605.1"/>
    </source>
</evidence>
<feature type="region of interest" description="Disordered" evidence="1">
    <location>
        <begin position="230"/>
        <end position="261"/>
    </location>
</feature>
<keyword evidence="3" id="KW-1185">Reference proteome</keyword>
<feature type="compositionally biased region" description="Polar residues" evidence="1">
    <location>
        <begin position="239"/>
        <end position="249"/>
    </location>
</feature>
<gene>
    <name evidence="2" type="ORF">L596_016301</name>
</gene>
<evidence type="ECO:0000256" key="1">
    <source>
        <dbReference type="SAM" id="MobiDB-lite"/>
    </source>
</evidence>
<sequence length="393" mass="42759">MQGLQLPPASSMDCTTTPSNGRLDSSAADAAAFGRESSSSGSSSASSSTSPNSSQHTIHVFFSASPWERRLQLPPAPRLALTMNPSSSRSTSTAYYDTTSPLQTMMDNVDLDDLQVSTSSNQTTMADSSEVEASKSLNAALHKDVVDRWIEVHFAACQVRSYIPPVFNIHTRAMSEKGHHHHKHPNARRSRNASCSFARSRAEFGHYGICAIDIERPNILKLKKTTCMKRNPPAMGASSRLSRGNSLFTRRSPKCLSSDRRRSTPAFAALGGYNPQSSGYLELEPIPEATEEDEHKDSGVASASGSGEAMADGIWPAIADPNLKNEETISSMKPFESNESLETNLNPERLCDKLCEEMAELPLSDQPSPESLVTQCFAHLAVNDPSNRRIVKL</sequence>
<reference evidence="2 3" key="1">
    <citation type="journal article" date="2015" name="Genome Biol.">
        <title>Comparative genomics of Steinernema reveals deeply conserved gene regulatory networks.</title>
        <authorList>
            <person name="Dillman A.R."/>
            <person name="Macchietto M."/>
            <person name="Porter C.F."/>
            <person name="Rogers A."/>
            <person name="Williams B."/>
            <person name="Antoshechkin I."/>
            <person name="Lee M.M."/>
            <person name="Goodwin Z."/>
            <person name="Lu X."/>
            <person name="Lewis E.E."/>
            <person name="Goodrich-Blair H."/>
            <person name="Stock S.P."/>
            <person name="Adams B.J."/>
            <person name="Sternberg P.W."/>
            <person name="Mortazavi A."/>
        </authorList>
    </citation>
    <scope>NUCLEOTIDE SEQUENCE [LARGE SCALE GENOMIC DNA]</scope>
    <source>
        <strain evidence="2 3">ALL</strain>
    </source>
</reference>
<dbReference type="Proteomes" id="UP000298663">
    <property type="component" value="Unassembled WGS sequence"/>
</dbReference>
<feature type="compositionally biased region" description="Low complexity" evidence="1">
    <location>
        <begin position="37"/>
        <end position="54"/>
    </location>
</feature>
<proteinExistence type="predicted"/>
<organism evidence="2 3">
    <name type="scientific">Steinernema carpocapsae</name>
    <name type="common">Entomopathogenic nematode</name>
    <dbReference type="NCBI Taxonomy" id="34508"/>
    <lineage>
        <taxon>Eukaryota</taxon>
        <taxon>Metazoa</taxon>
        <taxon>Ecdysozoa</taxon>
        <taxon>Nematoda</taxon>
        <taxon>Chromadorea</taxon>
        <taxon>Rhabditida</taxon>
        <taxon>Tylenchina</taxon>
        <taxon>Panagrolaimomorpha</taxon>
        <taxon>Strongyloidoidea</taxon>
        <taxon>Steinernematidae</taxon>
        <taxon>Steinernema</taxon>
    </lineage>
</organism>
<comment type="caution">
    <text evidence="2">The sequence shown here is derived from an EMBL/GenBank/DDBJ whole genome shotgun (WGS) entry which is preliminary data.</text>
</comment>
<feature type="compositionally biased region" description="Low complexity" evidence="1">
    <location>
        <begin position="299"/>
        <end position="308"/>
    </location>
</feature>
<evidence type="ECO:0000313" key="3">
    <source>
        <dbReference type="Proteomes" id="UP000298663"/>
    </source>
</evidence>
<accession>A0A4V6A3C1</accession>
<dbReference type="OrthoDB" id="10608127at2759"/>
<feature type="region of interest" description="Disordered" evidence="1">
    <location>
        <begin position="175"/>
        <end position="194"/>
    </location>
</feature>